<comment type="caution">
    <text evidence="1">The sequence shown here is derived from an EMBL/GenBank/DDBJ whole genome shotgun (WGS) entry which is preliminary data.</text>
</comment>
<organism evidence="1 2">
    <name type="scientific">Mycena alexandri</name>
    <dbReference type="NCBI Taxonomy" id="1745969"/>
    <lineage>
        <taxon>Eukaryota</taxon>
        <taxon>Fungi</taxon>
        <taxon>Dikarya</taxon>
        <taxon>Basidiomycota</taxon>
        <taxon>Agaricomycotina</taxon>
        <taxon>Agaricomycetes</taxon>
        <taxon>Agaricomycetidae</taxon>
        <taxon>Agaricales</taxon>
        <taxon>Marasmiineae</taxon>
        <taxon>Mycenaceae</taxon>
        <taxon>Mycena</taxon>
    </lineage>
</organism>
<feature type="non-terminal residue" evidence="1">
    <location>
        <position position="1019"/>
    </location>
</feature>
<accession>A0AAD6T0X0</accession>
<dbReference type="Proteomes" id="UP001218188">
    <property type="component" value="Unassembled WGS sequence"/>
</dbReference>
<evidence type="ECO:0000313" key="1">
    <source>
        <dbReference type="EMBL" id="KAJ7036430.1"/>
    </source>
</evidence>
<evidence type="ECO:0000313" key="2">
    <source>
        <dbReference type="Proteomes" id="UP001218188"/>
    </source>
</evidence>
<dbReference type="EMBL" id="JARJCM010000043">
    <property type="protein sequence ID" value="KAJ7036430.1"/>
    <property type="molecule type" value="Genomic_DNA"/>
</dbReference>
<reference evidence="1" key="1">
    <citation type="submission" date="2023-03" db="EMBL/GenBank/DDBJ databases">
        <title>Massive genome expansion in bonnet fungi (Mycena s.s.) driven by repeated elements and novel gene families across ecological guilds.</title>
        <authorList>
            <consortium name="Lawrence Berkeley National Laboratory"/>
            <person name="Harder C.B."/>
            <person name="Miyauchi S."/>
            <person name="Viragh M."/>
            <person name="Kuo A."/>
            <person name="Thoen E."/>
            <person name="Andreopoulos B."/>
            <person name="Lu D."/>
            <person name="Skrede I."/>
            <person name="Drula E."/>
            <person name="Henrissat B."/>
            <person name="Morin E."/>
            <person name="Kohler A."/>
            <person name="Barry K."/>
            <person name="LaButti K."/>
            <person name="Morin E."/>
            <person name="Salamov A."/>
            <person name="Lipzen A."/>
            <person name="Mereny Z."/>
            <person name="Hegedus B."/>
            <person name="Baldrian P."/>
            <person name="Stursova M."/>
            <person name="Weitz H."/>
            <person name="Taylor A."/>
            <person name="Grigoriev I.V."/>
            <person name="Nagy L.G."/>
            <person name="Martin F."/>
            <person name="Kauserud H."/>
        </authorList>
    </citation>
    <scope>NUCLEOTIDE SEQUENCE</scope>
    <source>
        <strain evidence="1">CBHHK200</strain>
    </source>
</reference>
<name>A0AAD6T0X0_9AGAR</name>
<protein>
    <submittedName>
        <fullName evidence="1">Uncharacterized protein</fullName>
    </submittedName>
</protein>
<gene>
    <name evidence="1" type="ORF">C8F04DRAFT_953989</name>
</gene>
<sequence length="1019" mass="112453">LCKGLELIFPLGENHHTGYPFGLHSYRSLPWDYHSEGNRFYLRSTACSKTASADSGICSKCDKIRLNDMFQNIVHRIANGVDESTPLPYYPIGGLVTKIRRKNDQIQVLRLTRHNDTQKLASQTAALDRHKEFMMAVASGEVKRMAPLVTASMKNHEGMDALLERIGRASSDVFREGPTYNPKGFTADDRMVGLCALRLGGSRLADILHRALGLPGLTTLRKHTVIRPLRASPGLPTIAEVQENIDAYTVGEDLPTGPPTIVHRVIMLDEIAVERRARWDDKTNMILGACREHSGNVPLEFGDMADAELFFKELQAGNVHLATEATVAAFGALSKDPHIYNPRPICISGTCKHEKGSEQAEFLRVLNDAGNSRKQHGNILYRTVSFASDGEAKRGLALAMEFMKFPLDKSSPIYPLLKPLEFMNLRVGPDDITPDKDFRHVMKTTRGLLMRKAGINLLGFLITPAIVKKHLMAAGNSLAHVDQLLNPNDRQHVTLGYQLLRELWDLPDALPDDGPVFRSARRALQIFGRLGYHLVMPYICLSLSLREQLVHLSTAAHLLLILFATDGAGTKFMANQTFVNIMIMIKNAFFCVAKAKIDIPDSEFFLILLGTDRLEKLFGLIRTAVGTDANVDVYQLSTRASNLTEISIILTLRPHWDRGPQRIKLPAIINEKGDVSAKADHVSPTSWLGDLHVAKVVPHGCWLDGRLIAEGLVPGGRETLAKLAAQKVDIFSPLGENLVHIPDAPDAFTPDPALLRPSPQESNDLTPESFYDADGDIEDAIAIEKPLNPKHSPHVIVDGKKLSKASVLSQLMQGRSVRLSTDRTRRVAGIPAFKSPSTNGLIVSDDVPTLHIANPIAALVTCEDKIFLAVAQVNRIAFGSADLDSLPLDLLADVGTKISFQILRLLPATQEDDPDGRYDWRWSLGGFESTCVDVPGNLIQPLNPTISNRLAGKPTYLFTSDALLHVASGIHSQLASRDFKFVPEVPRSGKFPYRHLGMYRTFWNIETTNSACRPGLFCC</sequence>
<keyword evidence="2" id="KW-1185">Reference proteome</keyword>
<dbReference type="AlphaFoldDB" id="A0AAD6T0X0"/>
<proteinExistence type="predicted"/>